<dbReference type="InterPro" id="IPR009081">
    <property type="entry name" value="PP-bd_ACP"/>
</dbReference>
<feature type="domain" description="Carrier" evidence="1">
    <location>
        <begin position="2"/>
        <end position="77"/>
    </location>
</feature>
<evidence type="ECO:0000313" key="2">
    <source>
        <dbReference type="EMBL" id="TQM90234.1"/>
    </source>
</evidence>
<dbReference type="EMBL" id="VFPS01000008">
    <property type="protein sequence ID" value="TQM90234.1"/>
    <property type="molecule type" value="Genomic_DNA"/>
</dbReference>
<proteinExistence type="predicted"/>
<dbReference type="RefSeq" id="WP_141380413.1">
    <property type="nucleotide sequence ID" value="NZ_BJNA01000022.1"/>
</dbReference>
<dbReference type="GO" id="GO:0043041">
    <property type="term" value="P:amino acid activation for nonribosomal peptide biosynthetic process"/>
    <property type="evidence" value="ECO:0007669"/>
    <property type="project" value="TreeGrafter"/>
</dbReference>
<evidence type="ECO:0000259" key="1">
    <source>
        <dbReference type="PROSITE" id="PS50075"/>
    </source>
</evidence>
<dbReference type="InterPro" id="IPR036736">
    <property type="entry name" value="ACP-like_sf"/>
</dbReference>
<dbReference type="PANTHER" id="PTHR45527">
    <property type="entry name" value="NONRIBOSOMAL PEPTIDE SYNTHETASE"/>
    <property type="match status" value="1"/>
</dbReference>
<dbReference type="PROSITE" id="PS50075">
    <property type="entry name" value="CARRIER"/>
    <property type="match status" value="1"/>
</dbReference>
<dbReference type="AlphaFoldDB" id="A0A4Y3UKE7"/>
<keyword evidence="3" id="KW-1185">Reference proteome</keyword>
<dbReference type="GO" id="GO:0044550">
    <property type="term" value="P:secondary metabolite biosynthetic process"/>
    <property type="evidence" value="ECO:0007669"/>
    <property type="project" value="TreeGrafter"/>
</dbReference>
<evidence type="ECO:0000313" key="3">
    <source>
        <dbReference type="Proteomes" id="UP000319804"/>
    </source>
</evidence>
<comment type="caution">
    <text evidence="2">The sequence shown here is derived from an EMBL/GenBank/DDBJ whole genome shotgun (WGS) entry which is preliminary data.</text>
</comment>
<dbReference type="Gene3D" id="3.40.50.1820">
    <property type="entry name" value="alpha/beta hydrolase"/>
    <property type="match status" value="1"/>
</dbReference>
<dbReference type="SUPFAM" id="SSF47336">
    <property type="entry name" value="ACP-like"/>
    <property type="match status" value="1"/>
</dbReference>
<dbReference type="InterPro" id="IPR029058">
    <property type="entry name" value="AB_hydrolase_fold"/>
</dbReference>
<dbReference type="Pfam" id="PF00550">
    <property type="entry name" value="PP-binding"/>
    <property type="match status" value="1"/>
</dbReference>
<gene>
    <name evidence="2" type="ORF">FHX68_3038</name>
</gene>
<dbReference type="GO" id="GO:0005737">
    <property type="term" value="C:cytoplasm"/>
    <property type="evidence" value="ECO:0007669"/>
    <property type="project" value="TreeGrafter"/>
</dbReference>
<organism evidence="2 3">
    <name type="scientific">Microbacterium lacticum</name>
    <dbReference type="NCBI Taxonomy" id="33885"/>
    <lineage>
        <taxon>Bacteria</taxon>
        <taxon>Bacillati</taxon>
        <taxon>Actinomycetota</taxon>
        <taxon>Actinomycetes</taxon>
        <taxon>Micrococcales</taxon>
        <taxon>Microbacteriaceae</taxon>
        <taxon>Microbacterium</taxon>
    </lineage>
</organism>
<protein>
    <submittedName>
        <fullName evidence="2">Phosphopantetheine binding protein</fullName>
    </submittedName>
</protein>
<accession>A0A4Y3UKE7</accession>
<dbReference type="GO" id="GO:0031177">
    <property type="term" value="F:phosphopantetheine binding"/>
    <property type="evidence" value="ECO:0007669"/>
    <property type="project" value="TreeGrafter"/>
</dbReference>
<name>A0A4Y3UKE7_9MICO</name>
<reference evidence="2 3" key="1">
    <citation type="submission" date="2019-06" db="EMBL/GenBank/DDBJ databases">
        <title>Sequencing the genomes of 1000 actinobacteria strains.</title>
        <authorList>
            <person name="Klenk H.-P."/>
        </authorList>
    </citation>
    <scope>NUCLEOTIDE SEQUENCE [LARGE SCALE GENOMIC DNA]</scope>
    <source>
        <strain evidence="2 3">DSM 20427</strain>
    </source>
</reference>
<dbReference type="Proteomes" id="UP000319804">
    <property type="component" value="Unassembled WGS sequence"/>
</dbReference>
<sequence length="91" mass="9824">MNTPTATEAMMREIWQEVLDVDEVGLDDDFYALGGTSLLTTQLLAALRRRSDVPIRLAQLAKATTVREAAALLDAAAATQAAETEHPVRDA</sequence>
<dbReference type="PANTHER" id="PTHR45527:SF1">
    <property type="entry name" value="FATTY ACID SYNTHASE"/>
    <property type="match status" value="1"/>
</dbReference>